<dbReference type="PANTHER" id="PTHR10039">
    <property type="entry name" value="AMELOGENIN"/>
    <property type="match status" value="1"/>
</dbReference>
<organism evidence="4 5">
    <name type="scientific">Macrolepiota fuliginosa MF-IS2</name>
    <dbReference type="NCBI Taxonomy" id="1400762"/>
    <lineage>
        <taxon>Eukaryota</taxon>
        <taxon>Fungi</taxon>
        <taxon>Dikarya</taxon>
        <taxon>Basidiomycota</taxon>
        <taxon>Agaricomycotina</taxon>
        <taxon>Agaricomycetes</taxon>
        <taxon>Agaricomycetidae</taxon>
        <taxon>Agaricales</taxon>
        <taxon>Agaricineae</taxon>
        <taxon>Agaricaceae</taxon>
        <taxon>Macrolepiota</taxon>
    </lineage>
</organism>
<protein>
    <recommendedName>
        <fullName evidence="3">Nephrocystin 3-like N-terminal domain-containing protein</fullName>
    </recommendedName>
</protein>
<evidence type="ECO:0000256" key="1">
    <source>
        <dbReference type="ARBA" id="ARBA00022737"/>
    </source>
</evidence>
<dbReference type="SUPFAM" id="SSF52540">
    <property type="entry name" value="P-loop containing nucleoside triphosphate hydrolases"/>
    <property type="match status" value="1"/>
</dbReference>
<feature type="domain" description="Nephrocystin 3-like N-terminal" evidence="3">
    <location>
        <begin position="36"/>
        <end position="194"/>
    </location>
</feature>
<feature type="region of interest" description="Disordered" evidence="2">
    <location>
        <begin position="1"/>
        <end position="21"/>
    </location>
</feature>
<evidence type="ECO:0000313" key="5">
    <source>
        <dbReference type="Proteomes" id="UP000807342"/>
    </source>
</evidence>
<proteinExistence type="predicted"/>
<evidence type="ECO:0000259" key="3">
    <source>
        <dbReference type="Pfam" id="PF24883"/>
    </source>
</evidence>
<gene>
    <name evidence="4" type="ORF">P691DRAFT_797434</name>
</gene>
<dbReference type="AlphaFoldDB" id="A0A9P6C755"/>
<dbReference type="EMBL" id="MU151093">
    <property type="protein sequence ID" value="KAF9450984.1"/>
    <property type="molecule type" value="Genomic_DNA"/>
</dbReference>
<dbReference type="Gene3D" id="3.40.50.300">
    <property type="entry name" value="P-loop containing nucleotide triphosphate hydrolases"/>
    <property type="match status" value="1"/>
</dbReference>
<evidence type="ECO:0000313" key="4">
    <source>
        <dbReference type="EMBL" id="KAF9450984.1"/>
    </source>
</evidence>
<keyword evidence="1" id="KW-0677">Repeat</keyword>
<accession>A0A9P6C755</accession>
<keyword evidence="5" id="KW-1185">Reference proteome</keyword>
<evidence type="ECO:0000256" key="2">
    <source>
        <dbReference type="SAM" id="MobiDB-lite"/>
    </source>
</evidence>
<name>A0A9P6C755_9AGAR</name>
<dbReference type="InterPro" id="IPR056884">
    <property type="entry name" value="NPHP3-like_N"/>
</dbReference>
<dbReference type="InterPro" id="IPR027417">
    <property type="entry name" value="P-loop_NTPase"/>
</dbReference>
<dbReference type="PANTHER" id="PTHR10039:SF14">
    <property type="entry name" value="NACHT DOMAIN-CONTAINING PROTEIN"/>
    <property type="match status" value="1"/>
</dbReference>
<dbReference type="OrthoDB" id="5967843at2759"/>
<dbReference type="Proteomes" id="UP000807342">
    <property type="component" value="Unassembled WGS sequence"/>
</dbReference>
<sequence length="297" mass="34130">MEKGMPSAMHDSSFRTYPPRCHPGTRETLRKHIVGWGEGDGCDGRMFWVLGPPAVGKSAIAQTVAEEFEERRSCLGASFFFSRSNQLDDPDRVIPTLAAQLATKHPQYKYILTQRLADNPLILEKNRRTQFRELIIEPFHTIMIHHPSQPPLLIILDGLDECKDKQAQCEFIELISTHVRQVNKFPLRWLICSRPEWYLKSMLSDVDFHVICKRQELEIENRQAEEDVRRLLVAGFDKIRKRYKDRLPIDWPPEVCLQRIASVASGHFDSLATSRTTIRQAGSTLACHFSVVMVPPV</sequence>
<dbReference type="Pfam" id="PF24883">
    <property type="entry name" value="NPHP3_N"/>
    <property type="match status" value="1"/>
</dbReference>
<comment type="caution">
    <text evidence="4">The sequence shown here is derived from an EMBL/GenBank/DDBJ whole genome shotgun (WGS) entry which is preliminary data.</text>
</comment>
<reference evidence="4" key="1">
    <citation type="submission" date="2020-11" db="EMBL/GenBank/DDBJ databases">
        <authorList>
            <consortium name="DOE Joint Genome Institute"/>
            <person name="Ahrendt S."/>
            <person name="Riley R."/>
            <person name="Andreopoulos W."/>
            <person name="Labutti K."/>
            <person name="Pangilinan J."/>
            <person name="Ruiz-Duenas F.J."/>
            <person name="Barrasa J.M."/>
            <person name="Sanchez-Garcia M."/>
            <person name="Camarero S."/>
            <person name="Miyauchi S."/>
            <person name="Serrano A."/>
            <person name="Linde D."/>
            <person name="Babiker R."/>
            <person name="Drula E."/>
            <person name="Ayuso-Fernandez I."/>
            <person name="Pacheco R."/>
            <person name="Padilla G."/>
            <person name="Ferreira P."/>
            <person name="Barriuso J."/>
            <person name="Kellner H."/>
            <person name="Castanera R."/>
            <person name="Alfaro M."/>
            <person name="Ramirez L."/>
            <person name="Pisabarro A.G."/>
            <person name="Kuo A."/>
            <person name="Tritt A."/>
            <person name="Lipzen A."/>
            <person name="He G."/>
            <person name="Yan M."/>
            <person name="Ng V."/>
            <person name="Cullen D."/>
            <person name="Martin F."/>
            <person name="Rosso M.-N."/>
            <person name="Henrissat B."/>
            <person name="Hibbett D."/>
            <person name="Martinez A.T."/>
            <person name="Grigoriev I.V."/>
        </authorList>
    </citation>
    <scope>NUCLEOTIDE SEQUENCE</scope>
    <source>
        <strain evidence="4">MF-IS2</strain>
    </source>
</reference>